<evidence type="ECO:0000256" key="1">
    <source>
        <dbReference type="SAM" id="Coils"/>
    </source>
</evidence>
<feature type="compositionally biased region" description="Polar residues" evidence="2">
    <location>
        <begin position="485"/>
        <end position="496"/>
    </location>
</feature>
<comment type="caution">
    <text evidence="3">The sequence shown here is derived from an EMBL/GenBank/DDBJ whole genome shotgun (WGS) entry which is preliminary data.</text>
</comment>
<dbReference type="EMBL" id="CAXLJM020000051">
    <property type="protein sequence ID" value="CAL8115974.1"/>
    <property type="molecule type" value="Genomic_DNA"/>
</dbReference>
<keyword evidence="1" id="KW-0175">Coiled coil</keyword>
<accession>A0ABP1R0G5</accession>
<evidence type="ECO:0000313" key="3">
    <source>
        <dbReference type="EMBL" id="CAL8115974.1"/>
    </source>
</evidence>
<feature type="compositionally biased region" description="Low complexity" evidence="2">
    <location>
        <begin position="473"/>
        <end position="484"/>
    </location>
</feature>
<dbReference type="Proteomes" id="UP001642540">
    <property type="component" value="Unassembled WGS sequence"/>
</dbReference>
<feature type="compositionally biased region" description="Basic and acidic residues" evidence="2">
    <location>
        <begin position="499"/>
        <end position="511"/>
    </location>
</feature>
<reference evidence="3 4" key="1">
    <citation type="submission" date="2024-08" db="EMBL/GenBank/DDBJ databases">
        <authorList>
            <person name="Cucini C."/>
            <person name="Frati F."/>
        </authorList>
    </citation>
    <scope>NUCLEOTIDE SEQUENCE [LARGE SCALE GENOMIC DNA]</scope>
</reference>
<gene>
    <name evidence="3" type="ORF">ODALV1_LOCUS17099</name>
</gene>
<evidence type="ECO:0000313" key="4">
    <source>
        <dbReference type="Proteomes" id="UP001642540"/>
    </source>
</evidence>
<organism evidence="3 4">
    <name type="scientific">Orchesella dallaii</name>
    <dbReference type="NCBI Taxonomy" id="48710"/>
    <lineage>
        <taxon>Eukaryota</taxon>
        <taxon>Metazoa</taxon>
        <taxon>Ecdysozoa</taxon>
        <taxon>Arthropoda</taxon>
        <taxon>Hexapoda</taxon>
        <taxon>Collembola</taxon>
        <taxon>Entomobryomorpha</taxon>
        <taxon>Entomobryoidea</taxon>
        <taxon>Orchesellidae</taxon>
        <taxon>Orchesellinae</taxon>
        <taxon>Orchesella</taxon>
    </lineage>
</organism>
<feature type="coiled-coil region" evidence="1">
    <location>
        <begin position="383"/>
        <end position="410"/>
    </location>
</feature>
<keyword evidence="4" id="KW-1185">Reference proteome</keyword>
<feature type="region of interest" description="Disordered" evidence="2">
    <location>
        <begin position="24"/>
        <end position="47"/>
    </location>
</feature>
<evidence type="ECO:0000256" key="2">
    <source>
        <dbReference type="SAM" id="MobiDB-lite"/>
    </source>
</evidence>
<feature type="region of interest" description="Disordered" evidence="2">
    <location>
        <begin position="277"/>
        <end position="299"/>
    </location>
</feature>
<feature type="region of interest" description="Disordered" evidence="2">
    <location>
        <begin position="473"/>
        <end position="526"/>
    </location>
</feature>
<proteinExistence type="predicted"/>
<name>A0ABP1R0G5_9HEXA</name>
<sequence length="526" mass="60770">MKNDGPVSKFFKKLKEKVAKLNLKMDNTRRQNRSTGQAPPFEMPQTMNHQYQNDHDLRHDFNHSWLPHNLKNGSQRNCYQEQTLLQTKDTELNMFHENDSYWPTQLDSLQQKNLNQMNLEEANQKFKNEEIKRIKGKAKLRDPTKVELNLLVMIKESQKKLETHKVKVSTLEDKLKSLKKGNKSQVEQLKNKLTEASDQIFQLNLQLNDSSEMFRSSSDENKKLSAQVKQMEAEMNRRATYVSGLEEENVTLQKLIDETTSQTANELASECEQLKEELENEKKRSSELNETVHEQSERLNKLNTPCEEGKQELARKSNFESALHNMLGKAEDALDQAKTLVSREKSQDEELELKTNHAPEKNKELVMIIEGQEEEKNANSIAINQQQVLIASLKTQILQLEQNLKEKNKSMAIFAKFQEFLKDMDAEANCEGFVENLLDKIKQQDRVILTKKMVIKRLKGGKAKLKPKLQSEVSATSSSMVSQEKSCLSQTFSQENMEVAERSDNPDRSEIADDDKDSLRKRLRLA</sequence>
<protein>
    <submittedName>
        <fullName evidence="3">Uncharacterized protein</fullName>
    </submittedName>
</protein>